<name>A0AAD7ABW4_9AGAR</name>
<keyword evidence="2" id="KW-1185">Reference proteome</keyword>
<reference evidence="1" key="1">
    <citation type="submission" date="2023-03" db="EMBL/GenBank/DDBJ databases">
        <title>Massive genome expansion in bonnet fungi (Mycena s.s.) driven by repeated elements and novel gene families across ecological guilds.</title>
        <authorList>
            <consortium name="Lawrence Berkeley National Laboratory"/>
            <person name="Harder C.B."/>
            <person name="Miyauchi S."/>
            <person name="Viragh M."/>
            <person name="Kuo A."/>
            <person name="Thoen E."/>
            <person name="Andreopoulos B."/>
            <person name="Lu D."/>
            <person name="Skrede I."/>
            <person name="Drula E."/>
            <person name="Henrissat B."/>
            <person name="Morin E."/>
            <person name="Kohler A."/>
            <person name="Barry K."/>
            <person name="LaButti K."/>
            <person name="Morin E."/>
            <person name="Salamov A."/>
            <person name="Lipzen A."/>
            <person name="Mereny Z."/>
            <person name="Hegedus B."/>
            <person name="Baldrian P."/>
            <person name="Stursova M."/>
            <person name="Weitz H."/>
            <person name="Taylor A."/>
            <person name="Grigoriev I.V."/>
            <person name="Nagy L.G."/>
            <person name="Martin F."/>
            <person name="Kauserud H."/>
        </authorList>
    </citation>
    <scope>NUCLEOTIDE SEQUENCE</scope>
    <source>
        <strain evidence="1">CBHHK002</strain>
    </source>
</reference>
<dbReference type="EMBL" id="JARIHO010000010">
    <property type="protein sequence ID" value="KAJ7354514.1"/>
    <property type="molecule type" value="Genomic_DNA"/>
</dbReference>
<dbReference type="AlphaFoldDB" id="A0AAD7ABW4"/>
<dbReference type="Gene3D" id="1.20.1280.50">
    <property type="match status" value="1"/>
</dbReference>
<dbReference type="Proteomes" id="UP001218218">
    <property type="component" value="Unassembled WGS sequence"/>
</dbReference>
<organism evidence="1 2">
    <name type="scientific">Mycena albidolilacea</name>
    <dbReference type="NCBI Taxonomy" id="1033008"/>
    <lineage>
        <taxon>Eukaryota</taxon>
        <taxon>Fungi</taxon>
        <taxon>Dikarya</taxon>
        <taxon>Basidiomycota</taxon>
        <taxon>Agaricomycotina</taxon>
        <taxon>Agaricomycetes</taxon>
        <taxon>Agaricomycetidae</taxon>
        <taxon>Agaricales</taxon>
        <taxon>Marasmiineae</taxon>
        <taxon>Mycenaceae</taxon>
        <taxon>Mycena</taxon>
    </lineage>
</organism>
<evidence type="ECO:0000313" key="1">
    <source>
        <dbReference type="EMBL" id="KAJ7354514.1"/>
    </source>
</evidence>
<protein>
    <recommendedName>
        <fullName evidence="3">F-box domain-containing protein</fullName>
    </recommendedName>
</protein>
<proteinExistence type="predicted"/>
<accession>A0AAD7ABW4</accession>
<evidence type="ECO:0008006" key="3">
    <source>
        <dbReference type="Google" id="ProtNLM"/>
    </source>
</evidence>
<sequence length="485" mass="53864">MAVPKTLWKRNCSGIPRWFLYESIPSSIPDVSEYSVSGSPNPPVQKLPVELLGEIFSWTLGDWGVMTDDPSTLLLEPLTISHVCGQWRSISLSMPMLWATIWIDHPRTSHVPMVKLWLERSRTCPLSINLRQTDPKSCLSFPTSTEHELTDEIFALLVPHLSRWQSVDLIFKTDTQQSLLSISGTEAVALEHVALHVDSWDTAGAESLQSALYARPSVRSVHLLSAPACTQHHVPWAQLIHLDATVLECTPDTCLALLASCPALSSAKFTLSAQPDWPPAPFSHPEPHLTLPSLLDLSLKASRIDLAPLLSRLTLPALRALALDYAYVPHTALDCDSDPQALHALLTRSACALDAFSLAETARTHATPDRHIGFLQTPLLRSVKELELRVDMADELIRFLTFGSEGWNDDEPGPFSNLTGLVLRDVRGDHICDDALRRMLGSRFGGLRSAELKLRMKSHCKNFGVECGLRDNLDLRFELLNCFCE</sequence>
<evidence type="ECO:0000313" key="2">
    <source>
        <dbReference type="Proteomes" id="UP001218218"/>
    </source>
</evidence>
<gene>
    <name evidence="1" type="ORF">DFH08DRAFT_46286</name>
</gene>
<comment type="caution">
    <text evidence="1">The sequence shown here is derived from an EMBL/GenBank/DDBJ whole genome shotgun (WGS) entry which is preliminary data.</text>
</comment>